<reference evidence="2" key="1">
    <citation type="submission" date="2016-10" db="EMBL/GenBank/DDBJ databases">
        <authorList>
            <person name="Varghese N."/>
            <person name="Submissions S."/>
        </authorList>
    </citation>
    <scope>NUCLEOTIDE SEQUENCE [LARGE SCALE GENOMIC DNA]</scope>
    <source>
        <strain evidence="2">DSM 18579</strain>
    </source>
</reference>
<dbReference type="Proteomes" id="UP000242642">
    <property type="component" value="Unassembled WGS sequence"/>
</dbReference>
<sequence>MSDVTLRQYWMKVLSMSDYETLTKLYETLEIDVAYQVIRAPEIGLVQLQGKMGGGGNRFYIGDATMTRAVIQLSTGQYGFGYVIGRDKHHAKLNALIDALMQETSYQPQLLESVIHPLERELEKIKLQKQAEIETSRVDFFTLVRGEDE</sequence>
<dbReference type="RefSeq" id="WP_218139461.1">
    <property type="nucleotide sequence ID" value="NZ_FOHV01000006.1"/>
</dbReference>
<dbReference type="NCBIfam" id="TIGR03293">
    <property type="entry name" value="PhnG_redo"/>
    <property type="match status" value="1"/>
</dbReference>
<dbReference type="EMBL" id="FOHV01000006">
    <property type="protein sequence ID" value="SES97033.1"/>
    <property type="molecule type" value="Genomic_DNA"/>
</dbReference>
<dbReference type="GO" id="GO:0015716">
    <property type="term" value="P:organic phosphonate transport"/>
    <property type="evidence" value="ECO:0007669"/>
    <property type="project" value="InterPro"/>
</dbReference>
<protein>
    <submittedName>
        <fullName evidence="1">Methylphosphonate degradation complex, subunit phnG</fullName>
    </submittedName>
</protein>
<organism evidence="1 2">
    <name type="scientific">Thorsellia anophelis DSM 18579</name>
    <dbReference type="NCBI Taxonomy" id="1123402"/>
    <lineage>
        <taxon>Bacteria</taxon>
        <taxon>Pseudomonadati</taxon>
        <taxon>Pseudomonadota</taxon>
        <taxon>Gammaproteobacteria</taxon>
        <taxon>Enterobacterales</taxon>
        <taxon>Thorselliaceae</taxon>
        <taxon>Thorsellia</taxon>
    </lineage>
</organism>
<evidence type="ECO:0000313" key="2">
    <source>
        <dbReference type="Proteomes" id="UP000242642"/>
    </source>
</evidence>
<dbReference type="GO" id="GO:0019634">
    <property type="term" value="P:organic phosphonate metabolic process"/>
    <property type="evidence" value="ECO:0007669"/>
    <property type="project" value="InterPro"/>
</dbReference>
<dbReference type="STRING" id="1123402.SAMN02583745_01034"/>
<gene>
    <name evidence="1" type="ORF">SAMN02583745_01034</name>
</gene>
<keyword evidence="2" id="KW-1185">Reference proteome</keyword>
<dbReference type="Pfam" id="PF06754">
    <property type="entry name" value="PhnG"/>
    <property type="match status" value="1"/>
</dbReference>
<accession>A0A1I0AU01</accession>
<dbReference type="AlphaFoldDB" id="A0A1I0AU01"/>
<name>A0A1I0AU01_9GAMM</name>
<evidence type="ECO:0000313" key="1">
    <source>
        <dbReference type="EMBL" id="SES97033.1"/>
    </source>
</evidence>
<proteinExistence type="predicted"/>
<dbReference type="InterPro" id="IPR009609">
    <property type="entry name" value="Phosphonate_metab_PhnG"/>
</dbReference>